<dbReference type="Pfam" id="PF00106">
    <property type="entry name" value="adh_short"/>
    <property type="match status" value="1"/>
</dbReference>
<dbReference type="PROSITE" id="PS00061">
    <property type="entry name" value="ADH_SHORT"/>
    <property type="match status" value="1"/>
</dbReference>
<dbReference type="InterPro" id="IPR020904">
    <property type="entry name" value="Sc_DH/Rdtase_CS"/>
</dbReference>
<organism evidence="4 5">
    <name type="scientific">Cryptolaemus montrouzieri</name>
    <dbReference type="NCBI Taxonomy" id="559131"/>
    <lineage>
        <taxon>Eukaryota</taxon>
        <taxon>Metazoa</taxon>
        <taxon>Ecdysozoa</taxon>
        <taxon>Arthropoda</taxon>
        <taxon>Hexapoda</taxon>
        <taxon>Insecta</taxon>
        <taxon>Pterygota</taxon>
        <taxon>Neoptera</taxon>
        <taxon>Endopterygota</taxon>
        <taxon>Coleoptera</taxon>
        <taxon>Polyphaga</taxon>
        <taxon>Cucujiformia</taxon>
        <taxon>Coccinelloidea</taxon>
        <taxon>Coccinellidae</taxon>
        <taxon>Scymninae</taxon>
        <taxon>Scymnini</taxon>
        <taxon>Cryptolaemus</taxon>
    </lineage>
</organism>
<accession>A0ABD2P6M7</accession>
<dbReference type="InterPro" id="IPR002347">
    <property type="entry name" value="SDR_fam"/>
</dbReference>
<evidence type="ECO:0000256" key="2">
    <source>
        <dbReference type="ARBA" id="ARBA00023002"/>
    </source>
</evidence>
<evidence type="ECO:0000256" key="3">
    <source>
        <dbReference type="RuleBase" id="RU000363"/>
    </source>
</evidence>
<comment type="similarity">
    <text evidence="1 3">Belongs to the short-chain dehydrogenases/reductases (SDR) family.</text>
</comment>
<proteinExistence type="inferred from homology"/>
<reference evidence="4 5" key="1">
    <citation type="journal article" date="2021" name="BMC Biol.">
        <title>Horizontally acquired antibacterial genes associated with adaptive radiation of ladybird beetles.</title>
        <authorList>
            <person name="Li H.S."/>
            <person name="Tang X.F."/>
            <person name="Huang Y.H."/>
            <person name="Xu Z.Y."/>
            <person name="Chen M.L."/>
            <person name="Du X.Y."/>
            <person name="Qiu B.Y."/>
            <person name="Chen P.T."/>
            <person name="Zhang W."/>
            <person name="Slipinski A."/>
            <person name="Escalona H.E."/>
            <person name="Waterhouse R.M."/>
            <person name="Zwick A."/>
            <person name="Pang H."/>
        </authorList>
    </citation>
    <scope>NUCLEOTIDE SEQUENCE [LARGE SCALE GENOMIC DNA]</scope>
    <source>
        <strain evidence="4">SYSU2018</strain>
    </source>
</reference>
<name>A0ABD2P6M7_9CUCU</name>
<evidence type="ECO:0000313" key="5">
    <source>
        <dbReference type="Proteomes" id="UP001516400"/>
    </source>
</evidence>
<dbReference type="EMBL" id="JABFTP020000185">
    <property type="protein sequence ID" value="KAL3286373.1"/>
    <property type="molecule type" value="Genomic_DNA"/>
</dbReference>
<evidence type="ECO:0000313" key="4">
    <source>
        <dbReference type="EMBL" id="KAL3286373.1"/>
    </source>
</evidence>
<dbReference type="Gene3D" id="3.40.50.720">
    <property type="entry name" value="NAD(P)-binding Rossmann-like Domain"/>
    <property type="match status" value="1"/>
</dbReference>
<dbReference type="FunFam" id="3.40.50.720:FF:000149">
    <property type="entry name" value="15-hydroxyprostaglandin dehydrogenase [NAD(+)]"/>
    <property type="match status" value="1"/>
</dbReference>
<gene>
    <name evidence="4" type="ORF">HHI36_000883</name>
</gene>
<dbReference type="PANTHER" id="PTHR44229:SF8">
    <property type="entry name" value="ALCOHOL DEHYDROGENASE-RELATED"/>
    <property type="match status" value="1"/>
</dbReference>
<dbReference type="PANTHER" id="PTHR44229">
    <property type="entry name" value="15-HYDROXYPROSTAGLANDIN DEHYDROGENASE [NAD(+)]"/>
    <property type="match status" value="1"/>
</dbReference>
<dbReference type="InterPro" id="IPR036291">
    <property type="entry name" value="NAD(P)-bd_dom_sf"/>
</dbReference>
<dbReference type="GO" id="GO:0016491">
    <property type="term" value="F:oxidoreductase activity"/>
    <property type="evidence" value="ECO:0007669"/>
    <property type="project" value="UniProtKB-KW"/>
</dbReference>
<comment type="caution">
    <text evidence="4">The sequence shown here is derived from an EMBL/GenBank/DDBJ whole genome shotgun (WGS) entry which is preliminary data.</text>
</comment>
<keyword evidence="5" id="KW-1185">Reference proteome</keyword>
<dbReference type="AlphaFoldDB" id="A0ABD2P6M7"/>
<dbReference type="Proteomes" id="UP001516400">
    <property type="component" value="Unassembled WGS sequence"/>
</dbReference>
<dbReference type="PRINTS" id="PR00080">
    <property type="entry name" value="SDRFAMILY"/>
</dbReference>
<protein>
    <submittedName>
        <fullName evidence="4">Uncharacterized protein</fullName>
    </submittedName>
</protein>
<evidence type="ECO:0000256" key="1">
    <source>
        <dbReference type="ARBA" id="ARBA00006484"/>
    </source>
</evidence>
<keyword evidence="2" id="KW-0560">Oxidoreductase</keyword>
<sequence length="449" mass="48110">MALQNTKFLQRILAQRIRISANIISLRGKCYKKDPCKPTKPPCPCPCPPKPCPCPCPPPPCCPPPPPPCCPPPKPPCCPPPKPPCCPPPPCPPKPPCCPPPPCPPKPPCCPPPPCPPKPPCCPPPPCPPKPPCCPPPKPPCCPPPKPPCCPPPKPPCCPPPPCPPKPPCCPPKCPCDCPPKCCGPCCSPAIAGKVAVITGASQGIGYYCAIAILKNGGKVMLGDVKVDEGKEAICKIIDEFGYNKAAFIKCDVTQAKDMDCLFKAALCEFKQIDILINNAGILKDQLWEKTVDINVKGVIRGTLLGFQHMRRNRNGGTIINVSSTAGHEPCHACPVYTGTKHFVVGFSRSMGSDYYYCQTGVKVMTLCPGDTKTPIIQDTDAAGQLEGFGDTGKELQRLIDESPIQPVETCGMHIVPMLEAGINGSDWISEACEIYRIRRVDRHTLRIC</sequence>
<dbReference type="PRINTS" id="PR00081">
    <property type="entry name" value="GDHRDH"/>
</dbReference>
<dbReference type="SUPFAM" id="SSF51735">
    <property type="entry name" value="NAD(P)-binding Rossmann-fold domains"/>
    <property type="match status" value="1"/>
</dbReference>